<dbReference type="Gene3D" id="1.10.760.10">
    <property type="entry name" value="Cytochrome c-like domain"/>
    <property type="match status" value="1"/>
</dbReference>
<protein>
    <submittedName>
        <fullName evidence="7">Cytochrome c</fullName>
    </submittedName>
</protein>
<feature type="chain" id="PRO_5041917640" evidence="5">
    <location>
        <begin position="24"/>
        <end position="136"/>
    </location>
</feature>
<evidence type="ECO:0000256" key="5">
    <source>
        <dbReference type="SAM" id="SignalP"/>
    </source>
</evidence>
<dbReference type="InterPro" id="IPR009056">
    <property type="entry name" value="Cyt_c-like_dom"/>
</dbReference>
<dbReference type="GO" id="GO:0046872">
    <property type="term" value="F:metal ion binding"/>
    <property type="evidence" value="ECO:0007669"/>
    <property type="project" value="UniProtKB-KW"/>
</dbReference>
<proteinExistence type="predicted"/>
<keyword evidence="1 4" id="KW-0349">Heme</keyword>
<organism evidence="7 8">
    <name type="scientific">Psychromarinibacter sediminicola</name>
    <dbReference type="NCBI Taxonomy" id="3033385"/>
    <lineage>
        <taxon>Bacteria</taxon>
        <taxon>Pseudomonadati</taxon>
        <taxon>Pseudomonadota</taxon>
        <taxon>Alphaproteobacteria</taxon>
        <taxon>Rhodobacterales</taxon>
        <taxon>Paracoccaceae</taxon>
        <taxon>Psychromarinibacter</taxon>
    </lineage>
</organism>
<dbReference type="InterPro" id="IPR036909">
    <property type="entry name" value="Cyt_c-like_dom_sf"/>
</dbReference>
<dbReference type="PROSITE" id="PS51007">
    <property type="entry name" value="CYTC"/>
    <property type="match status" value="1"/>
</dbReference>
<name>A0AAE3NLB7_9RHOB</name>
<evidence type="ECO:0000313" key="8">
    <source>
        <dbReference type="Proteomes" id="UP001220964"/>
    </source>
</evidence>
<dbReference type="RefSeq" id="WP_275565526.1">
    <property type="nucleotide sequence ID" value="NZ_JARGYC010000002.1"/>
</dbReference>
<keyword evidence="8" id="KW-1185">Reference proteome</keyword>
<dbReference type="EMBL" id="JARGYC010000002">
    <property type="protein sequence ID" value="MDF0599383.1"/>
    <property type="molecule type" value="Genomic_DNA"/>
</dbReference>
<dbReference type="GO" id="GO:0020037">
    <property type="term" value="F:heme binding"/>
    <property type="evidence" value="ECO:0007669"/>
    <property type="project" value="InterPro"/>
</dbReference>
<sequence>MRMTFVAPLLAAIVAGGMSAARAQDSDAGAELYVQYCATCHGPSGRGDGPMSEILNATVPDLTRLAENNDGAFPMLEVIHIIDGRTGLRGHGGPMPTYGDIFTAEIGGGEPGDRGTALETRGRILSVALYLESIQE</sequence>
<keyword evidence="5" id="KW-0732">Signal</keyword>
<dbReference type="SUPFAM" id="SSF46626">
    <property type="entry name" value="Cytochrome c"/>
    <property type="match status" value="1"/>
</dbReference>
<accession>A0AAE3NLB7</accession>
<gene>
    <name evidence="7" type="ORF">P1J78_01440</name>
</gene>
<dbReference type="AlphaFoldDB" id="A0AAE3NLB7"/>
<dbReference type="Pfam" id="PF13442">
    <property type="entry name" value="Cytochrome_CBB3"/>
    <property type="match status" value="1"/>
</dbReference>
<feature type="signal peptide" evidence="5">
    <location>
        <begin position="1"/>
        <end position="23"/>
    </location>
</feature>
<evidence type="ECO:0000256" key="3">
    <source>
        <dbReference type="ARBA" id="ARBA00023004"/>
    </source>
</evidence>
<comment type="caution">
    <text evidence="7">The sequence shown here is derived from an EMBL/GenBank/DDBJ whole genome shotgun (WGS) entry which is preliminary data.</text>
</comment>
<reference evidence="7" key="1">
    <citation type="submission" date="2023-03" db="EMBL/GenBank/DDBJ databases">
        <title>Multiphase analysis and comparison of six strains from genera Psychromarinibacter, Lutimaribacter, and Maritimibacter, including a novel species: Psychromarinibacter sediminicola sp. nov.</title>
        <authorList>
            <person name="Wang Y.-H."/>
            <person name="Ye M.-Q."/>
            <person name="Du Z.-J."/>
        </authorList>
    </citation>
    <scope>NUCLEOTIDE SEQUENCE</scope>
    <source>
        <strain evidence="7">C21-152</strain>
    </source>
</reference>
<evidence type="ECO:0000256" key="2">
    <source>
        <dbReference type="ARBA" id="ARBA00022723"/>
    </source>
</evidence>
<evidence type="ECO:0000313" key="7">
    <source>
        <dbReference type="EMBL" id="MDF0599383.1"/>
    </source>
</evidence>
<evidence type="ECO:0000259" key="6">
    <source>
        <dbReference type="PROSITE" id="PS51007"/>
    </source>
</evidence>
<dbReference type="GO" id="GO:0009055">
    <property type="term" value="F:electron transfer activity"/>
    <property type="evidence" value="ECO:0007669"/>
    <property type="project" value="InterPro"/>
</dbReference>
<evidence type="ECO:0000256" key="4">
    <source>
        <dbReference type="PROSITE-ProRule" id="PRU00433"/>
    </source>
</evidence>
<keyword evidence="3 4" id="KW-0408">Iron</keyword>
<dbReference type="Proteomes" id="UP001220964">
    <property type="component" value="Unassembled WGS sequence"/>
</dbReference>
<evidence type="ECO:0000256" key="1">
    <source>
        <dbReference type="ARBA" id="ARBA00022617"/>
    </source>
</evidence>
<feature type="domain" description="Cytochrome c" evidence="6">
    <location>
        <begin position="24"/>
        <end position="135"/>
    </location>
</feature>
<keyword evidence="2 4" id="KW-0479">Metal-binding</keyword>